<dbReference type="AlphaFoldDB" id="A0A7C4RT17"/>
<proteinExistence type="predicted"/>
<dbReference type="EMBL" id="DSUH01000257">
    <property type="protein sequence ID" value="HGU33421.1"/>
    <property type="molecule type" value="Genomic_DNA"/>
</dbReference>
<evidence type="ECO:0000313" key="1">
    <source>
        <dbReference type="EMBL" id="HGU33421.1"/>
    </source>
</evidence>
<sequence>MAKLTYHCEACKQKTMVESDATAPECCGNPMKPVDPLPVCEMAVSPEHSRLDGGDPCDDGRAG</sequence>
<evidence type="ECO:0008006" key="2">
    <source>
        <dbReference type="Google" id="ProtNLM"/>
    </source>
</evidence>
<reference evidence="1" key="1">
    <citation type="journal article" date="2020" name="mSystems">
        <title>Genome- and Community-Level Interaction Insights into Carbon Utilization and Element Cycling Functions of Hydrothermarchaeota in Hydrothermal Sediment.</title>
        <authorList>
            <person name="Zhou Z."/>
            <person name="Liu Y."/>
            <person name="Xu W."/>
            <person name="Pan J."/>
            <person name="Luo Z.H."/>
            <person name="Li M."/>
        </authorList>
    </citation>
    <scope>NUCLEOTIDE SEQUENCE [LARGE SCALE GENOMIC DNA]</scope>
    <source>
        <strain evidence="1">SpSt-477</strain>
    </source>
</reference>
<comment type="caution">
    <text evidence="1">The sequence shown here is derived from an EMBL/GenBank/DDBJ whole genome shotgun (WGS) entry which is preliminary data.</text>
</comment>
<protein>
    <recommendedName>
        <fullName evidence="2">Desulfoferrodoxin N-terminal domain-containing protein</fullName>
    </recommendedName>
</protein>
<accession>A0A7C4RT17</accession>
<organism evidence="1">
    <name type="scientific">Desulfatirhabdium butyrativorans</name>
    <dbReference type="NCBI Taxonomy" id="340467"/>
    <lineage>
        <taxon>Bacteria</taxon>
        <taxon>Pseudomonadati</taxon>
        <taxon>Thermodesulfobacteriota</taxon>
        <taxon>Desulfobacteria</taxon>
        <taxon>Desulfobacterales</taxon>
        <taxon>Desulfatirhabdiaceae</taxon>
        <taxon>Desulfatirhabdium</taxon>
    </lineage>
</organism>
<gene>
    <name evidence="1" type="ORF">ENS29_11260</name>
</gene>
<name>A0A7C4RT17_9BACT</name>